<dbReference type="InterPro" id="IPR005503">
    <property type="entry name" value="FliL"/>
</dbReference>
<evidence type="ECO:0000313" key="12">
    <source>
        <dbReference type="Proteomes" id="UP001324634"/>
    </source>
</evidence>
<feature type="transmembrane region" description="Helical" evidence="10">
    <location>
        <begin position="6"/>
        <end position="23"/>
    </location>
</feature>
<evidence type="ECO:0000256" key="6">
    <source>
        <dbReference type="ARBA" id="ARBA00022692"/>
    </source>
</evidence>
<keyword evidence="12" id="KW-1185">Reference proteome</keyword>
<keyword evidence="9 10" id="KW-0472">Membrane</keyword>
<reference evidence="11 12" key="1">
    <citation type="submission" date="2023-11" db="EMBL/GenBank/DDBJ databases">
        <title>Peredibacter starrii A3.12.</title>
        <authorList>
            <person name="Mitchell R.J."/>
        </authorList>
    </citation>
    <scope>NUCLEOTIDE SEQUENCE [LARGE SCALE GENOMIC DNA]</scope>
    <source>
        <strain evidence="11 12">A3.12</strain>
    </source>
</reference>
<keyword evidence="11" id="KW-0282">Flagellum</keyword>
<evidence type="ECO:0000256" key="2">
    <source>
        <dbReference type="ARBA" id="ARBA00004162"/>
    </source>
</evidence>
<comment type="function">
    <text evidence="1 10">Controls the rotational direction of flagella during chemotaxis.</text>
</comment>
<keyword evidence="8 10" id="KW-1133">Transmembrane helix</keyword>
<dbReference type="GO" id="GO:0009425">
    <property type="term" value="C:bacterial-type flagellum basal body"/>
    <property type="evidence" value="ECO:0007669"/>
    <property type="project" value="InterPro"/>
</dbReference>
<dbReference type="PANTHER" id="PTHR35091">
    <property type="entry name" value="FLAGELLAR PROTEIN FLIL"/>
    <property type="match status" value="1"/>
</dbReference>
<protein>
    <recommendedName>
        <fullName evidence="10">Flagellar protein FliL</fullName>
    </recommendedName>
</protein>
<dbReference type="GO" id="GO:0005886">
    <property type="term" value="C:plasma membrane"/>
    <property type="evidence" value="ECO:0007669"/>
    <property type="project" value="UniProtKB-SubCell"/>
</dbReference>
<comment type="similarity">
    <text evidence="3 10">Belongs to the FliL family.</text>
</comment>
<dbReference type="AlphaFoldDB" id="A0AAX4HSP4"/>
<evidence type="ECO:0000256" key="9">
    <source>
        <dbReference type="ARBA" id="ARBA00023136"/>
    </source>
</evidence>
<dbReference type="Pfam" id="PF03748">
    <property type="entry name" value="FliL"/>
    <property type="match status" value="1"/>
</dbReference>
<evidence type="ECO:0000256" key="1">
    <source>
        <dbReference type="ARBA" id="ARBA00002254"/>
    </source>
</evidence>
<sequence>MVQKILIILNLVIVVAGAGLVFYSHNMIKPEPTNQAAEAEKMKTDALESSQIQPVPIKKFVVNLHSRSTRLRYLDLEMNVLPFHEDQKELIKANEHIFKDILIEIASHLEPDELDSVTGKILLENKIKKAVNAKLGQPVVKQIYFSGFVVQ</sequence>
<keyword evidence="5 10" id="KW-0145">Chemotaxis</keyword>
<dbReference type="PANTHER" id="PTHR35091:SF2">
    <property type="entry name" value="FLAGELLAR PROTEIN FLIL"/>
    <property type="match status" value="1"/>
</dbReference>
<evidence type="ECO:0000256" key="8">
    <source>
        <dbReference type="ARBA" id="ARBA00022989"/>
    </source>
</evidence>
<evidence type="ECO:0000256" key="10">
    <source>
        <dbReference type="RuleBase" id="RU364125"/>
    </source>
</evidence>
<keyword evidence="6 10" id="KW-0812">Transmembrane</keyword>
<evidence type="ECO:0000256" key="5">
    <source>
        <dbReference type="ARBA" id="ARBA00022500"/>
    </source>
</evidence>
<evidence type="ECO:0000256" key="7">
    <source>
        <dbReference type="ARBA" id="ARBA00022779"/>
    </source>
</evidence>
<gene>
    <name evidence="11" type="ORF">SOO65_05600</name>
</gene>
<proteinExistence type="inferred from homology"/>
<dbReference type="KEGG" id="psti:SOO65_05600"/>
<comment type="subcellular location">
    <subcellularLocation>
        <location evidence="2">Cell membrane</location>
        <topology evidence="2">Single-pass membrane protein</topology>
    </subcellularLocation>
</comment>
<dbReference type="GO" id="GO:0006935">
    <property type="term" value="P:chemotaxis"/>
    <property type="evidence" value="ECO:0007669"/>
    <property type="project" value="UniProtKB-KW"/>
</dbReference>
<dbReference type="RefSeq" id="WP_321398202.1">
    <property type="nucleotide sequence ID" value="NZ_CP139487.1"/>
</dbReference>
<keyword evidence="7 10" id="KW-0283">Flagellar rotation</keyword>
<dbReference type="Proteomes" id="UP001324634">
    <property type="component" value="Chromosome"/>
</dbReference>
<keyword evidence="11" id="KW-0966">Cell projection</keyword>
<accession>A0AAX4HSP4</accession>
<dbReference type="GO" id="GO:0071978">
    <property type="term" value="P:bacterial-type flagellum-dependent swarming motility"/>
    <property type="evidence" value="ECO:0007669"/>
    <property type="project" value="TreeGrafter"/>
</dbReference>
<name>A0AAX4HSP4_9BACT</name>
<keyword evidence="11" id="KW-0969">Cilium</keyword>
<organism evidence="11 12">
    <name type="scientific">Peredibacter starrii</name>
    <dbReference type="NCBI Taxonomy" id="28202"/>
    <lineage>
        <taxon>Bacteria</taxon>
        <taxon>Pseudomonadati</taxon>
        <taxon>Bdellovibrionota</taxon>
        <taxon>Bacteriovoracia</taxon>
        <taxon>Bacteriovoracales</taxon>
        <taxon>Bacteriovoracaceae</taxon>
        <taxon>Peredibacter</taxon>
    </lineage>
</organism>
<evidence type="ECO:0000256" key="4">
    <source>
        <dbReference type="ARBA" id="ARBA00022475"/>
    </source>
</evidence>
<dbReference type="EMBL" id="CP139487">
    <property type="protein sequence ID" value="WPU66215.1"/>
    <property type="molecule type" value="Genomic_DNA"/>
</dbReference>
<keyword evidence="4 10" id="KW-1003">Cell membrane</keyword>
<evidence type="ECO:0000313" key="11">
    <source>
        <dbReference type="EMBL" id="WPU66215.1"/>
    </source>
</evidence>
<evidence type="ECO:0000256" key="3">
    <source>
        <dbReference type="ARBA" id="ARBA00008281"/>
    </source>
</evidence>